<dbReference type="Pfam" id="PF00651">
    <property type="entry name" value="BTB"/>
    <property type="match status" value="1"/>
</dbReference>
<comment type="pathway">
    <text evidence="1">Protein modification; protein ubiquitination.</text>
</comment>
<accession>A0A7I8JNL8</accession>
<name>A0A7I8JNL8_SPIIN</name>
<dbReference type="InterPro" id="IPR011333">
    <property type="entry name" value="SKP1/BTB/POZ_sf"/>
</dbReference>
<comment type="similarity">
    <text evidence="3">Belongs to the NPH3 family.</text>
</comment>
<evidence type="ECO:0000256" key="1">
    <source>
        <dbReference type="ARBA" id="ARBA00004906"/>
    </source>
</evidence>
<keyword evidence="8" id="KW-1185">Reference proteome</keyword>
<dbReference type="Proteomes" id="UP000663760">
    <property type="component" value="Chromosome 15"/>
</dbReference>
<dbReference type="GO" id="GO:0016567">
    <property type="term" value="P:protein ubiquitination"/>
    <property type="evidence" value="ECO:0007669"/>
    <property type="project" value="UniProtKB-UniPathway"/>
</dbReference>
<evidence type="ECO:0000259" key="5">
    <source>
        <dbReference type="PROSITE" id="PS51649"/>
    </source>
</evidence>
<dbReference type="PROSITE" id="PS51649">
    <property type="entry name" value="NPH3"/>
    <property type="match status" value="1"/>
</dbReference>
<dbReference type="CDD" id="cd18312">
    <property type="entry name" value="BTB_POZ_NPY3-like"/>
    <property type="match status" value="1"/>
</dbReference>
<evidence type="ECO:0000313" key="7">
    <source>
        <dbReference type="EMBL" id="CAA7408908.1"/>
    </source>
</evidence>
<evidence type="ECO:0000313" key="6">
    <source>
        <dbReference type="EMBL" id="CAA2632597.1"/>
    </source>
</evidence>
<dbReference type="EMBL" id="LR746278">
    <property type="protein sequence ID" value="CAA7408908.1"/>
    <property type="molecule type" value="Genomic_DNA"/>
</dbReference>
<dbReference type="InterPro" id="IPR043454">
    <property type="entry name" value="NPH3/RPT2-like"/>
</dbReference>
<gene>
    <name evidence="6" type="ORF">SI7747_15018195</name>
    <name evidence="7" type="ORF">SI8410_15019586</name>
</gene>
<evidence type="ECO:0000256" key="3">
    <source>
        <dbReference type="PROSITE-ProRule" id="PRU00982"/>
    </source>
</evidence>
<proteinExistence type="inferred from homology"/>
<dbReference type="PANTHER" id="PTHR32370">
    <property type="entry name" value="OS12G0117600 PROTEIN"/>
    <property type="match status" value="1"/>
</dbReference>
<keyword evidence="2" id="KW-0833">Ubl conjugation pathway</keyword>
<evidence type="ECO:0000313" key="8">
    <source>
        <dbReference type="Proteomes" id="UP000663760"/>
    </source>
</evidence>
<protein>
    <submittedName>
        <fullName evidence="6">Uncharacterized protein</fullName>
    </submittedName>
</protein>
<reference evidence="6" key="1">
    <citation type="submission" date="2019-12" db="EMBL/GenBank/DDBJ databases">
        <authorList>
            <person name="Scholz U."/>
            <person name="Mascher M."/>
            <person name="Fiebig A."/>
        </authorList>
    </citation>
    <scope>NUCLEOTIDE SEQUENCE</scope>
</reference>
<dbReference type="OrthoDB" id="624345at2759"/>
<organism evidence="6">
    <name type="scientific">Spirodela intermedia</name>
    <name type="common">Intermediate duckweed</name>
    <dbReference type="NCBI Taxonomy" id="51605"/>
    <lineage>
        <taxon>Eukaryota</taxon>
        <taxon>Viridiplantae</taxon>
        <taxon>Streptophyta</taxon>
        <taxon>Embryophyta</taxon>
        <taxon>Tracheophyta</taxon>
        <taxon>Spermatophyta</taxon>
        <taxon>Magnoliopsida</taxon>
        <taxon>Liliopsida</taxon>
        <taxon>Araceae</taxon>
        <taxon>Lemnoideae</taxon>
        <taxon>Spirodela</taxon>
    </lineage>
</organism>
<dbReference type="SUPFAM" id="SSF54695">
    <property type="entry name" value="POZ domain"/>
    <property type="match status" value="1"/>
</dbReference>
<dbReference type="InterPro" id="IPR000210">
    <property type="entry name" value="BTB/POZ_dom"/>
</dbReference>
<dbReference type="InterPro" id="IPR027356">
    <property type="entry name" value="NPH3_dom"/>
</dbReference>
<feature type="domain" description="BTB" evidence="4">
    <location>
        <begin position="28"/>
        <end position="96"/>
    </location>
</feature>
<evidence type="ECO:0000259" key="4">
    <source>
        <dbReference type="PROSITE" id="PS50097"/>
    </source>
</evidence>
<dbReference type="UniPathway" id="UPA00143"/>
<sequence length="630" mass="69740">MACLKVGSKTDFFQCQGQAWFCAAGLPSDVTVEVGDMSFHLHKYPLLSKSATLGRLIEEASQGESCNIKLNDVPGGARSFEMVAKFCYDVKLELTAGNVAALRCAAEHLEMTEDYSENNLILQAECFLNQAVLHSWKDSLRVLQTCEGLLPHAEDLHVVERCIQSLASKASTDPQLFGWPVMERGPLQSPGGSILWNGISTGSRPRNSRPDWWYEDASSLNLPFYKRLISAMEARGVRRQVICGSLASYARRYLPGLNRRQSAGELGHRRSSGSPAAEPVEEQRTLLEEIDRLLPIQKDAMPVKFLFSLLRTAAILKAGPSCISNLETRIGMQLDRASLEDLLMPSFSPHSADEALYNVDCIQRILEHFLEMDRATGGATASPYPGNGESVTGSPSLTRLTAVAKLVDGYLAEIAPDVNLKLMKFQSLAEAVPDYARPLDDGIYRAIDIYLKFHPWLSELEKEKLCKVIDCQKLSLEACTHAAQNNRLPLRVVVQVLFFEQLQLRTSIAGCFMVSENLDGSRQLRGNDGGWATAVRENQVLKVGMDSMRLRVLELERECLGMRQEILKLGQEKGRGWGGVVPKKLVGFKIKSQMCSAQEDSVSDQKSSAGKTVKSPLKLTSHRNNLYVEG</sequence>
<dbReference type="Gene3D" id="3.30.710.10">
    <property type="entry name" value="Potassium Channel Kv1.1, Chain A"/>
    <property type="match status" value="1"/>
</dbReference>
<dbReference type="PROSITE" id="PS50097">
    <property type="entry name" value="BTB"/>
    <property type="match status" value="1"/>
</dbReference>
<dbReference type="Pfam" id="PF03000">
    <property type="entry name" value="NPH3"/>
    <property type="match status" value="1"/>
</dbReference>
<feature type="domain" description="NPH3" evidence="5">
    <location>
        <begin position="211"/>
        <end position="503"/>
    </location>
</feature>
<dbReference type="EMBL" id="LR743602">
    <property type="protein sequence ID" value="CAA2632597.1"/>
    <property type="molecule type" value="Genomic_DNA"/>
</dbReference>
<dbReference type="AlphaFoldDB" id="A0A7I8JNL8"/>
<evidence type="ECO:0000256" key="2">
    <source>
        <dbReference type="ARBA" id="ARBA00022786"/>
    </source>
</evidence>